<comment type="caution">
    <text evidence="10">The sequence shown here is derived from an EMBL/GenBank/DDBJ whole genome shotgun (WGS) entry which is preliminary data.</text>
</comment>
<organism evidence="10 11">
    <name type="scientific">Vanilla planifolia</name>
    <name type="common">Vanilla</name>
    <dbReference type="NCBI Taxonomy" id="51239"/>
    <lineage>
        <taxon>Eukaryota</taxon>
        <taxon>Viridiplantae</taxon>
        <taxon>Streptophyta</taxon>
        <taxon>Embryophyta</taxon>
        <taxon>Tracheophyta</taxon>
        <taxon>Spermatophyta</taxon>
        <taxon>Magnoliopsida</taxon>
        <taxon>Liliopsida</taxon>
        <taxon>Asparagales</taxon>
        <taxon>Orchidaceae</taxon>
        <taxon>Vanilloideae</taxon>
        <taxon>Vanilleae</taxon>
        <taxon>Vanilla</taxon>
    </lineage>
</organism>
<feature type="domain" description="Leucine-rich repeat-containing N-terminal plant-type" evidence="9">
    <location>
        <begin position="38"/>
        <end position="81"/>
    </location>
</feature>
<evidence type="ECO:0000256" key="4">
    <source>
        <dbReference type="ARBA" id="ARBA00022737"/>
    </source>
</evidence>
<sequence>MSPPQQPFFLLHLLLLLLPHYLFLFSSPQSPPLLQLLPADREALFDIRQSLHDLPGSSFFSNWDFSSGSEPCNTFTGVICSYDSDEEPNFLQVSTLTLGTGLVDSPGLGGTLPPSITNLTALTELVVYPGRVSGPIPAEIGFRLLRLRLLSISGNRLLGPIPSSLSNLPDLHTLDLGQNHLQGPLPPSLFSSNPNLKVLLLASNGGLCGSLPHEFSDAAKLLHVDLRSNSLTGPLPPPPASLRFLSAAFNSLSGPLSPAFTTSPLPNLEFLDLSGNAFSGEVPPAIFSLPELSSLLLSRNNLSGQLMVAPQAPLSSSLSVVDISHNMLSGQPPEALATAGSLYLNDNHFTGTVPTEYINSIYSGTMTTLYAQNNFFTDISPPPPSTAIPASASLCASYNCMVPPPFATAGCPAGARGELPRPADQCSIGAGGGDD</sequence>
<evidence type="ECO:0000313" key="11">
    <source>
        <dbReference type="Proteomes" id="UP000636800"/>
    </source>
</evidence>
<protein>
    <recommendedName>
        <fullName evidence="9">Leucine-rich repeat-containing N-terminal plant-type domain-containing protein</fullName>
    </recommendedName>
</protein>
<evidence type="ECO:0000256" key="8">
    <source>
        <dbReference type="SAM" id="SignalP"/>
    </source>
</evidence>
<feature type="signal peptide" evidence="8">
    <location>
        <begin position="1"/>
        <end position="24"/>
    </location>
</feature>
<evidence type="ECO:0000259" key="9">
    <source>
        <dbReference type="Pfam" id="PF08263"/>
    </source>
</evidence>
<dbReference type="OrthoDB" id="3176171at2759"/>
<dbReference type="EMBL" id="JADCNL010000009">
    <property type="protein sequence ID" value="KAG0466670.1"/>
    <property type="molecule type" value="Genomic_DNA"/>
</dbReference>
<name>A0A835Q5D7_VANPL</name>
<dbReference type="PANTHER" id="PTHR48009:SF1">
    <property type="entry name" value="LEUCINE-RICH REPEAT (LRR) FAMILY PROTEIN"/>
    <property type="match status" value="1"/>
</dbReference>
<keyword evidence="5" id="KW-1133">Transmembrane helix</keyword>
<keyword evidence="3 8" id="KW-0732">Signal</keyword>
<dbReference type="InterPro" id="IPR003591">
    <property type="entry name" value="Leu-rich_rpt_typical-subtyp"/>
</dbReference>
<dbReference type="FunFam" id="3.80.10.10:FF:000041">
    <property type="entry name" value="LRR receptor-like serine/threonine-protein kinase ERECTA"/>
    <property type="match status" value="1"/>
</dbReference>
<feature type="chain" id="PRO_5032983915" description="Leucine-rich repeat-containing N-terminal plant-type domain-containing protein" evidence="8">
    <location>
        <begin position="25"/>
        <end position="435"/>
    </location>
</feature>
<accession>A0A835Q5D7</accession>
<evidence type="ECO:0000256" key="6">
    <source>
        <dbReference type="ARBA" id="ARBA00023136"/>
    </source>
</evidence>
<evidence type="ECO:0000256" key="3">
    <source>
        <dbReference type="ARBA" id="ARBA00022729"/>
    </source>
</evidence>
<dbReference type="Pfam" id="PF08263">
    <property type="entry name" value="LRRNT_2"/>
    <property type="match status" value="1"/>
</dbReference>
<dbReference type="InterPro" id="IPR053213">
    <property type="entry name" value="RLP29"/>
</dbReference>
<dbReference type="PANTHER" id="PTHR48009">
    <property type="entry name" value="LEUCINE-RICH REPEAT (LRR) FAMILY PROTEIN"/>
    <property type="match status" value="1"/>
</dbReference>
<dbReference type="SMART" id="SM00369">
    <property type="entry name" value="LRR_TYP"/>
    <property type="match status" value="2"/>
</dbReference>
<evidence type="ECO:0000313" key="10">
    <source>
        <dbReference type="EMBL" id="KAG0466670.1"/>
    </source>
</evidence>
<keyword evidence="4" id="KW-0677">Repeat</keyword>
<evidence type="ECO:0000256" key="5">
    <source>
        <dbReference type="ARBA" id="ARBA00022989"/>
    </source>
</evidence>
<keyword evidence="7" id="KW-0325">Glycoprotein</keyword>
<dbReference type="InterPro" id="IPR001611">
    <property type="entry name" value="Leu-rich_rpt"/>
</dbReference>
<reference evidence="10 11" key="1">
    <citation type="journal article" date="2020" name="Nat. Food">
        <title>A phased Vanilla planifolia genome enables genetic improvement of flavour and production.</title>
        <authorList>
            <person name="Hasing T."/>
            <person name="Tang H."/>
            <person name="Brym M."/>
            <person name="Khazi F."/>
            <person name="Huang T."/>
            <person name="Chambers A.H."/>
        </authorList>
    </citation>
    <scope>NUCLEOTIDE SEQUENCE [LARGE SCALE GENOMIC DNA]</scope>
    <source>
        <tissue evidence="10">Leaf</tissue>
    </source>
</reference>
<evidence type="ECO:0000256" key="7">
    <source>
        <dbReference type="ARBA" id="ARBA00023180"/>
    </source>
</evidence>
<dbReference type="InterPro" id="IPR032675">
    <property type="entry name" value="LRR_dom_sf"/>
</dbReference>
<evidence type="ECO:0000256" key="1">
    <source>
        <dbReference type="ARBA" id="ARBA00022614"/>
    </source>
</evidence>
<keyword evidence="2" id="KW-0812">Transmembrane</keyword>
<keyword evidence="11" id="KW-1185">Reference proteome</keyword>
<dbReference type="Pfam" id="PF00560">
    <property type="entry name" value="LRR_1"/>
    <property type="match status" value="4"/>
</dbReference>
<evidence type="ECO:0000256" key="2">
    <source>
        <dbReference type="ARBA" id="ARBA00022692"/>
    </source>
</evidence>
<dbReference type="AlphaFoldDB" id="A0A835Q5D7"/>
<dbReference type="Gene3D" id="3.80.10.10">
    <property type="entry name" value="Ribonuclease Inhibitor"/>
    <property type="match status" value="2"/>
</dbReference>
<keyword evidence="1" id="KW-0433">Leucine-rich repeat</keyword>
<dbReference type="Proteomes" id="UP000636800">
    <property type="component" value="Unassembled WGS sequence"/>
</dbReference>
<dbReference type="SUPFAM" id="SSF52058">
    <property type="entry name" value="L domain-like"/>
    <property type="match status" value="1"/>
</dbReference>
<gene>
    <name evidence="10" type="ORF">HPP92_018250</name>
</gene>
<proteinExistence type="predicted"/>
<keyword evidence="6" id="KW-0472">Membrane</keyword>
<dbReference type="InterPro" id="IPR013210">
    <property type="entry name" value="LRR_N_plant-typ"/>
</dbReference>